<dbReference type="OrthoDB" id="413835at2759"/>
<protein>
    <recommendedName>
        <fullName evidence="1">Reverse transcriptase domain-containing protein</fullName>
    </recommendedName>
</protein>
<evidence type="ECO:0000313" key="3">
    <source>
        <dbReference type="Proteomes" id="UP000077266"/>
    </source>
</evidence>
<gene>
    <name evidence="2" type="ORF">EXIGLDRAFT_666456</name>
</gene>
<feature type="domain" description="Reverse transcriptase" evidence="1">
    <location>
        <begin position="1"/>
        <end position="103"/>
    </location>
</feature>
<dbReference type="AlphaFoldDB" id="A0A165NT10"/>
<evidence type="ECO:0000313" key="2">
    <source>
        <dbReference type="EMBL" id="KZW01181.1"/>
    </source>
</evidence>
<sequence>MYVSDFTTPAHKDDVVMSDEVVAHLEHADDLALMSMSAEGLQQKLDALADWASRNQMEINTSKTVVMIFYPPRTSRPTQPPSFQLYAQQLLIVDRYKYVGVLLCSSGSNTWDEMISTCSKSARRAANMCFFVESRTGQLPPWEGCMLYSAQLDSRLTHAVEVTGVGTNKQLELLESVQLHYLRRLLGLQTRSQKCVLFSETGVLPLRARRLELVLGYLIYLLRLPDSHYAKRALRQTMENADSRRSGWWHDLRQAEALRVRVRAISGESITEEIRGSPKLEILRDRVEYLARGPKLPAALTFRPYLKIMNKAARQAITRMLLSDHRLAVETGRWDGVDRADRQCRLCDSAVEDPLHVLFECSQSVDLLNLRRSFWDEIEVACENATAPVRGVPDLREATNARASRLRLQLTPASKCIFILLADARTTSILAVFTHRVLTLFDSLPPRRYPGGRLQRRNAV</sequence>
<keyword evidence="3" id="KW-1185">Reference proteome</keyword>
<dbReference type="InParanoid" id="A0A165NT10"/>
<dbReference type="InterPro" id="IPR000477">
    <property type="entry name" value="RT_dom"/>
</dbReference>
<dbReference type="PROSITE" id="PS50878">
    <property type="entry name" value="RT_POL"/>
    <property type="match status" value="1"/>
</dbReference>
<dbReference type="PANTHER" id="PTHR47027:SF20">
    <property type="entry name" value="REVERSE TRANSCRIPTASE-LIKE PROTEIN WITH RNA-DIRECTED DNA POLYMERASE DOMAIN"/>
    <property type="match status" value="1"/>
</dbReference>
<accession>A0A165NT10</accession>
<dbReference type="EMBL" id="KV425895">
    <property type="protein sequence ID" value="KZW01181.1"/>
    <property type="molecule type" value="Genomic_DNA"/>
</dbReference>
<evidence type="ECO:0000259" key="1">
    <source>
        <dbReference type="PROSITE" id="PS50878"/>
    </source>
</evidence>
<dbReference type="PANTHER" id="PTHR47027">
    <property type="entry name" value="REVERSE TRANSCRIPTASE DOMAIN-CONTAINING PROTEIN"/>
    <property type="match status" value="1"/>
</dbReference>
<reference evidence="2 3" key="1">
    <citation type="journal article" date="2016" name="Mol. Biol. Evol.">
        <title>Comparative Genomics of Early-Diverging Mushroom-Forming Fungi Provides Insights into the Origins of Lignocellulose Decay Capabilities.</title>
        <authorList>
            <person name="Nagy L.G."/>
            <person name="Riley R."/>
            <person name="Tritt A."/>
            <person name="Adam C."/>
            <person name="Daum C."/>
            <person name="Floudas D."/>
            <person name="Sun H."/>
            <person name="Yadav J.S."/>
            <person name="Pangilinan J."/>
            <person name="Larsson K.H."/>
            <person name="Matsuura K."/>
            <person name="Barry K."/>
            <person name="Labutti K."/>
            <person name="Kuo R."/>
            <person name="Ohm R.A."/>
            <person name="Bhattacharya S.S."/>
            <person name="Shirouzu T."/>
            <person name="Yoshinaga Y."/>
            <person name="Martin F.M."/>
            <person name="Grigoriev I.V."/>
            <person name="Hibbett D.S."/>
        </authorList>
    </citation>
    <scope>NUCLEOTIDE SEQUENCE [LARGE SCALE GENOMIC DNA]</scope>
    <source>
        <strain evidence="2 3">HHB12029</strain>
    </source>
</reference>
<dbReference type="STRING" id="1314781.A0A165NT10"/>
<dbReference type="Proteomes" id="UP000077266">
    <property type="component" value="Unassembled WGS sequence"/>
</dbReference>
<name>A0A165NT10_EXIGL</name>
<proteinExistence type="predicted"/>
<organism evidence="2 3">
    <name type="scientific">Exidia glandulosa HHB12029</name>
    <dbReference type="NCBI Taxonomy" id="1314781"/>
    <lineage>
        <taxon>Eukaryota</taxon>
        <taxon>Fungi</taxon>
        <taxon>Dikarya</taxon>
        <taxon>Basidiomycota</taxon>
        <taxon>Agaricomycotina</taxon>
        <taxon>Agaricomycetes</taxon>
        <taxon>Auriculariales</taxon>
        <taxon>Exidiaceae</taxon>
        <taxon>Exidia</taxon>
    </lineage>
</organism>